<name>A0A1G9R0B4_9SPHI</name>
<dbReference type="STRING" id="990371.SAMN05421813_10723"/>
<dbReference type="EMBL" id="FNHH01000007">
    <property type="protein sequence ID" value="SDM16307.1"/>
    <property type="molecule type" value="Genomic_DNA"/>
</dbReference>
<evidence type="ECO:0000256" key="2">
    <source>
        <dbReference type="ARBA" id="ARBA00023315"/>
    </source>
</evidence>
<sequence length="162" mass="18530">MIIRQASELDIPAINELAEKIWWPSYRNIISDEQISFMLNDMYSAESLLEQMNSGIEFLIAERESIPIAFAGYSLTDPENQVFKLHKLYVLPTEQGHGTGKKLIAQVSSLAKAKGGKILELNVNRGNPAHHFYIKSGFDIYQTVDINYHHFVLNDYVMRKNL</sequence>
<dbReference type="Pfam" id="PF13673">
    <property type="entry name" value="Acetyltransf_10"/>
    <property type="match status" value="1"/>
</dbReference>
<protein>
    <submittedName>
        <fullName evidence="4">N-acetylglutamate synthase, GNAT family</fullName>
    </submittedName>
</protein>
<keyword evidence="2" id="KW-0012">Acyltransferase</keyword>
<dbReference type="AlphaFoldDB" id="A0A1G9R0B4"/>
<dbReference type="RefSeq" id="WP_090702413.1">
    <property type="nucleotide sequence ID" value="NZ_FNHH01000007.1"/>
</dbReference>
<dbReference type="InterPro" id="IPR000182">
    <property type="entry name" value="GNAT_dom"/>
</dbReference>
<keyword evidence="1" id="KW-0808">Transferase</keyword>
<dbReference type="PROSITE" id="PS51186">
    <property type="entry name" value="GNAT"/>
    <property type="match status" value="1"/>
</dbReference>
<dbReference type="CDD" id="cd04301">
    <property type="entry name" value="NAT_SF"/>
    <property type="match status" value="1"/>
</dbReference>
<dbReference type="InterPro" id="IPR050832">
    <property type="entry name" value="Bact_Acetyltransf"/>
</dbReference>
<dbReference type="PANTHER" id="PTHR43877">
    <property type="entry name" value="AMINOALKYLPHOSPHONATE N-ACETYLTRANSFERASE-RELATED-RELATED"/>
    <property type="match status" value="1"/>
</dbReference>
<evidence type="ECO:0000256" key="1">
    <source>
        <dbReference type="ARBA" id="ARBA00022679"/>
    </source>
</evidence>
<feature type="domain" description="N-acetyltransferase" evidence="3">
    <location>
        <begin position="1"/>
        <end position="162"/>
    </location>
</feature>
<evidence type="ECO:0000313" key="5">
    <source>
        <dbReference type="Proteomes" id="UP000199226"/>
    </source>
</evidence>
<accession>A0A1G9R0B4</accession>
<reference evidence="5" key="1">
    <citation type="submission" date="2016-10" db="EMBL/GenBank/DDBJ databases">
        <authorList>
            <person name="Varghese N."/>
            <person name="Submissions S."/>
        </authorList>
    </citation>
    <scope>NUCLEOTIDE SEQUENCE [LARGE SCALE GENOMIC DNA]</scope>
    <source>
        <strain evidence="5">DSM 24536</strain>
    </source>
</reference>
<dbReference type="OrthoDB" id="9800604at2"/>
<dbReference type="PANTHER" id="PTHR43877:SF2">
    <property type="entry name" value="AMINOALKYLPHOSPHONATE N-ACETYLTRANSFERASE-RELATED"/>
    <property type="match status" value="1"/>
</dbReference>
<dbReference type="Proteomes" id="UP000199226">
    <property type="component" value="Unassembled WGS sequence"/>
</dbReference>
<organism evidence="4 5">
    <name type="scientific">Daejeonella rubra</name>
    <dbReference type="NCBI Taxonomy" id="990371"/>
    <lineage>
        <taxon>Bacteria</taxon>
        <taxon>Pseudomonadati</taxon>
        <taxon>Bacteroidota</taxon>
        <taxon>Sphingobacteriia</taxon>
        <taxon>Sphingobacteriales</taxon>
        <taxon>Sphingobacteriaceae</taxon>
        <taxon>Daejeonella</taxon>
    </lineage>
</organism>
<proteinExistence type="predicted"/>
<evidence type="ECO:0000259" key="3">
    <source>
        <dbReference type="PROSITE" id="PS51186"/>
    </source>
</evidence>
<dbReference type="GO" id="GO:0016747">
    <property type="term" value="F:acyltransferase activity, transferring groups other than amino-acyl groups"/>
    <property type="evidence" value="ECO:0007669"/>
    <property type="project" value="InterPro"/>
</dbReference>
<gene>
    <name evidence="4" type="ORF">SAMN05421813_10723</name>
</gene>
<dbReference type="SUPFAM" id="SSF55729">
    <property type="entry name" value="Acyl-CoA N-acyltransferases (Nat)"/>
    <property type="match status" value="1"/>
</dbReference>
<keyword evidence="5" id="KW-1185">Reference proteome</keyword>
<dbReference type="InterPro" id="IPR016181">
    <property type="entry name" value="Acyl_CoA_acyltransferase"/>
</dbReference>
<evidence type="ECO:0000313" key="4">
    <source>
        <dbReference type="EMBL" id="SDM16307.1"/>
    </source>
</evidence>
<dbReference type="Gene3D" id="3.40.630.30">
    <property type="match status" value="1"/>
</dbReference>